<evidence type="ECO:0000259" key="1">
    <source>
        <dbReference type="Pfam" id="PF13475"/>
    </source>
</evidence>
<reference evidence="3 4" key="2">
    <citation type="submission" date="2024-05" db="EMBL/GenBank/DDBJ databases">
        <authorList>
            <person name="Chen Y."/>
            <person name="Shah S."/>
            <person name="Dougan E. K."/>
            <person name="Thang M."/>
            <person name="Chan C."/>
        </authorList>
    </citation>
    <scope>NUCLEOTIDE SEQUENCE [LARGE SCALE GENOMIC DNA]</scope>
</reference>
<feature type="domain" description="DUF4116" evidence="1">
    <location>
        <begin position="168"/>
        <end position="213"/>
    </location>
</feature>
<organism evidence="2">
    <name type="scientific">Cladocopium goreaui</name>
    <dbReference type="NCBI Taxonomy" id="2562237"/>
    <lineage>
        <taxon>Eukaryota</taxon>
        <taxon>Sar</taxon>
        <taxon>Alveolata</taxon>
        <taxon>Dinophyceae</taxon>
        <taxon>Suessiales</taxon>
        <taxon>Symbiodiniaceae</taxon>
        <taxon>Cladocopium</taxon>
    </lineage>
</organism>
<keyword evidence="4" id="KW-1185">Reference proteome</keyword>
<evidence type="ECO:0000313" key="2">
    <source>
        <dbReference type="EMBL" id="CAI4009834.1"/>
    </source>
</evidence>
<name>A0A9P1DG34_9DINO</name>
<feature type="domain" description="DUF4116" evidence="1">
    <location>
        <begin position="21"/>
        <end position="67"/>
    </location>
</feature>
<dbReference type="Proteomes" id="UP001152797">
    <property type="component" value="Unassembled WGS sequence"/>
</dbReference>
<gene>
    <name evidence="2" type="ORF">C1SCF055_LOCUS35165</name>
</gene>
<dbReference type="Pfam" id="PF13475">
    <property type="entry name" value="DUF4116"/>
    <property type="match status" value="6"/>
</dbReference>
<dbReference type="EMBL" id="CAMXCT020004655">
    <property type="protein sequence ID" value="CAL1163209.1"/>
    <property type="molecule type" value="Genomic_DNA"/>
</dbReference>
<accession>A0A9P1DG34</accession>
<evidence type="ECO:0000313" key="3">
    <source>
        <dbReference type="EMBL" id="CAL4797146.1"/>
    </source>
</evidence>
<proteinExistence type="predicted"/>
<feature type="domain" description="DUF4116" evidence="1">
    <location>
        <begin position="70"/>
        <end position="112"/>
    </location>
</feature>
<dbReference type="OrthoDB" id="10675203at2759"/>
<dbReference type="InterPro" id="IPR025197">
    <property type="entry name" value="DUF4116"/>
</dbReference>
<comment type="caution">
    <text evidence="2">The sequence shown here is derived from an EMBL/GenBank/DDBJ whole genome shotgun (WGS) entry which is preliminary data.</text>
</comment>
<dbReference type="EMBL" id="CAMXCT010004655">
    <property type="protein sequence ID" value="CAI4009834.1"/>
    <property type="molecule type" value="Genomic_DNA"/>
</dbReference>
<evidence type="ECO:0000313" key="4">
    <source>
        <dbReference type="Proteomes" id="UP001152797"/>
    </source>
</evidence>
<feature type="domain" description="DUF4116" evidence="1">
    <location>
        <begin position="265"/>
        <end position="307"/>
    </location>
</feature>
<feature type="domain" description="DUF4116" evidence="1">
    <location>
        <begin position="118"/>
        <end position="166"/>
    </location>
</feature>
<protein>
    <submittedName>
        <fullName evidence="3">DUF4116 domain-containing protein</fullName>
    </submittedName>
</protein>
<dbReference type="AlphaFoldDB" id="A0A9P1DG34"/>
<sequence>MAQTLSRSDAKNKINRGAFHRKVVLEVVTQYGDLLCYAQPKHQRDKEVVLAAVASSSWAVKYVAEDLLQDDNFALDMIRANPMALRMLPERCRHDPDMVLAAVSGDGRCLSLSSLQQDEDFVREAVCCSAEALQFAPEPLKADFDLVVSAVSADGRALRFAAPELRSDRQVALAAVEGCAGAMAHVGEELRGNRHFVLEALRLQGTALEYLPDFQDDEEVVLEALASNSGALRFSTLKSQRSFALLAVETAGMSLEHVSAELLEDKQVVLAAVTSNGLALQFASQTLKDDEEVVWCAVNQDPAALSFSTFQTNKAFLIRCAKGGCYSTLDFADRGLTSDKNFALSLLSVDVATLQHLSEGLRNDCEVLLHAAALSEQDFGGDKDFCDQARRLCSALAMVRRHPNSRNIVLRAVGWHPLSLWYASSELQEDPDFQEQAAWLIASKDGQGLDVVSVAQ</sequence>
<dbReference type="EMBL" id="CAMXCT030004655">
    <property type="protein sequence ID" value="CAL4797146.1"/>
    <property type="molecule type" value="Genomic_DNA"/>
</dbReference>
<reference evidence="2" key="1">
    <citation type="submission" date="2022-10" db="EMBL/GenBank/DDBJ databases">
        <authorList>
            <person name="Chen Y."/>
            <person name="Dougan E. K."/>
            <person name="Chan C."/>
            <person name="Rhodes N."/>
            <person name="Thang M."/>
        </authorList>
    </citation>
    <scope>NUCLEOTIDE SEQUENCE</scope>
</reference>
<feature type="domain" description="DUF4116" evidence="1">
    <location>
        <begin position="217"/>
        <end position="262"/>
    </location>
</feature>